<sequence length="40" mass="4452">MPATSITHQDIVEMCDAVTERTGGKITWEVFGPEIGDWTE</sequence>
<reference evidence="1" key="1">
    <citation type="journal article" date="2014" name="Front. Microbiol.">
        <title>High frequency of phylogenetically diverse reductive dehalogenase-homologous genes in deep subseafloor sedimentary metagenomes.</title>
        <authorList>
            <person name="Kawai M."/>
            <person name="Futagami T."/>
            <person name="Toyoda A."/>
            <person name="Takaki Y."/>
            <person name="Nishi S."/>
            <person name="Hori S."/>
            <person name="Arai W."/>
            <person name="Tsubouchi T."/>
            <person name="Morono Y."/>
            <person name="Uchiyama I."/>
            <person name="Ito T."/>
            <person name="Fujiyama A."/>
            <person name="Inagaki F."/>
            <person name="Takami H."/>
        </authorList>
    </citation>
    <scope>NUCLEOTIDE SEQUENCE</scope>
    <source>
        <strain evidence="1">Expedition CK06-06</strain>
    </source>
</reference>
<dbReference type="AlphaFoldDB" id="X1QXD7"/>
<organism evidence="1">
    <name type="scientific">marine sediment metagenome</name>
    <dbReference type="NCBI Taxonomy" id="412755"/>
    <lineage>
        <taxon>unclassified sequences</taxon>
        <taxon>metagenomes</taxon>
        <taxon>ecological metagenomes</taxon>
    </lineage>
</organism>
<proteinExistence type="predicted"/>
<dbReference type="EMBL" id="BARV01035264">
    <property type="protein sequence ID" value="GAI55530.1"/>
    <property type="molecule type" value="Genomic_DNA"/>
</dbReference>
<name>X1QXD7_9ZZZZ</name>
<protein>
    <submittedName>
        <fullName evidence="1">Uncharacterized protein</fullName>
    </submittedName>
</protein>
<dbReference type="Gene3D" id="3.40.190.170">
    <property type="entry name" value="Bacterial extracellular solute-binding protein, family 7"/>
    <property type="match status" value="1"/>
</dbReference>
<gene>
    <name evidence="1" type="ORF">S06H3_55055</name>
</gene>
<evidence type="ECO:0000313" key="1">
    <source>
        <dbReference type="EMBL" id="GAI55530.1"/>
    </source>
</evidence>
<feature type="non-terminal residue" evidence="1">
    <location>
        <position position="40"/>
    </location>
</feature>
<accession>X1QXD7</accession>
<comment type="caution">
    <text evidence="1">The sequence shown here is derived from an EMBL/GenBank/DDBJ whole genome shotgun (WGS) entry which is preliminary data.</text>
</comment>
<dbReference type="InterPro" id="IPR038404">
    <property type="entry name" value="TRAP_DctP_sf"/>
</dbReference>